<protein>
    <submittedName>
        <fullName evidence="2">NrdH-redoxin</fullName>
    </submittedName>
</protein>
<evidence type="ECO:0000259" key="1">
    <source>
        <dbReference type="Pfam" id="PF00462"/>
    </source>
</evidence>
<dbReference type="InterPro" id="IPR036249">
    <property type="entry name" value="Thioredoxin-like_sf"/>
</dbReference>
<dbReference type="PROSITE" id="PS51354">
    <property type="entry name" value="GLUTAREDOXIN_2"/>
    <property type="match status" value="1"/>
</dbReference>
<dbReference type="SUPFAM" id="SSF52833">
    <property type="entry name" value="Thioredoxin-like"/>
    <property type="match status" value="1"/>
</dbReference>
<reference evidence="2 3" key="1">
    <citation type="submission" date="2018-09" db="EMBL/GenBank/DDBJ databases">
        <title>Comparative genomics of Leucobacter spp.</title>
        <authorList>
            <person name="Reis A.C."/>
            <person name="Kolvenbach B.A."/>
            <person name="Corvini P.F.X."/>
            <person name="Nunes O.C."/>
        </authorList>
    </citation>
    <scope>NUCLEOTIDE SEQUENCE [LARGE SCALE GENOMIC DNA]</scope>
    <source>
        <strain evidence="2 3">TAN 31504</strain>
    </source>
</reference>
<comment type="caution">
    <text evidence="2">The sequence shown here is derived from an EMBL/GenBank/DDBJ whole genome shotgun (WGS) entry which is preliminary data.</text>
</comment>
<gene>
    <name evidence="2" type="ORF">D3230_15515</name>
</gene>
<dbReference type="Gene3D" id="3.40.30.10">
    <property type="entry name" value="Glutaredoxin"/>
    <property type="match status" value="1"/>
</dbReference>
<sequence>MTEIADSTPTEPAPAETDAATETVMFGADWCGDCRRAKLVFDRAGVQYRYVDLVQDPAAADVAKDISGRTNIPVILYPDRSHQVEPSNADLQRKIDELGLARG</sequence>
<dbReference type="CDD" id="cd02976">
    <property type="entry name" value="NrdH"/>
    <property type="match status" value="1"/>
</dbReference>
<feature type="domain" description="Glutaredoxin" evidence="1">
    <location>
        <begin position="24"/>
        <end position="76"/>
    </location>
</feature>
<dbReference type="RefSeq" id="WP_202345959.1">
    <property type="nucleotide sequence ID" value="NZ_BAAAPI010000010.1"/>
</dbReference>
<dbReference type="Proteomes" id="UP001645859">
    <property type="component" value="Unassembled WGS sequence"/>
</dbReference>
<accession>A0ABS1SL05</accession>
<evidence type="ECO:0000313" key="3">
    <source>
        <dbReference type="Proteomes" id="UP001645859"/>
    </source>
</evidence>
<dbReference type="InterPro" id="IPR002109">
    <property type="entry name" value="Glutaredoxin"/>
</dbReference>
<dbReference type="EMBL" id="QYAC01000009">
    <property type="protein sequence ID" value="MBL3680687.1"/>
    <property type="molecule type" value="Genomic_DNA"/>
</dbReference>
<organism evidence="2 3">
    <name type="scientific">Leucobacter chromiireducens subsp. solipictus</name>
    <dbReference type="NCBI Taxonomy" id="398235"/>
    <lineage>
        <taxon>Bacteria</taxon>
        <taxon>Bacillati</taxon>
        <taxon>Actinomycetota</taxon>
        <taxon>Actinomycetes</taxon>
        <taxon>Micrococcales</taxon>
        <taxon>Microbacteriaceae</taxon>
        <taxon>Leucobacter</taxon>
    </lineage>
</organism>
<evidence type="ECO:0000313" key="2">
    <source>
        <dbReference type="EMBL" id="MBL3680687.1"/>
    </source>
</evidence>
<dbReference type="Pfam" id="PF00462">
    <property type="entry name" value="Glutaredoxin"/>
    <property type="match status" value="1"/>
</dbReference>
<name>A0ABS1SL05_9MICO</name>
<proteinExistence type="predicted"/>
<keyword evidence="3" id="KW-1185">Reference proteome</keyword>